<accession>Q7NED8</accession>
<dbReference type="HOGENOM" id="CLU_2734330_0_0_3"/>
<dbReference type="InParanoid" id="Q7NED8"/>
<organism evidence="1 2">
    <name type="scientific">Gloeobacter violaceus (strain ATCC 29082 / PCC 7421)</name>
    <dbReference type="NCBI Taxonomy" id="251221"/>
    <lineage>
        <taxon>Bacteria</taxon>
        <taxon>Bacillati</taxon>
        <taxon>Cyanobacteriota</taxon>
        <taxon>Cyanophyceae</taxon>
        <taxon>Gloeobacterales</taxon>
        <taxon>Gloeobacteraceae</taxon>
        <taxon>Gloeobacter</taxon>
    </lineage>
</organism>
<protein>
    <submittedName>
        <fullName evidence="1">Gsl3942 protein</fullName>
    </submittedName>
</protein>
<evidence type="ECO:0000313" key="2">
    <source>
        <dbReference type="Proteomes" id="UP000000557"/>
    </source>
</evidence>
<dbReference type="Proteomes" id="UP000000557">
    <property type="component" value="Chromosome"/>
</dbReference>
<dbReference type="EMBL" id="BA000045">
    <property type="protein sequence ID" value="BAC91883.1"/>
    <property type="molecule type" value="Genomic_DNA"/>
</dbReference>
<dbReference type="EnsemblBacteria" id="BAC91883">
    <property type="protein sequence ID" value="BAC91883"/>
    <property type="gene ID" value="BAC91883"/>
</dbReference>
<gene>
    <name evidence="1" type="ordered locus">gsl3942</name>
</gene>
<keyword evidence="2" id="KW-1185">Reference proteome</keyword>
<evidence type="ECO:0000313" key="1">
    <source>
        <dbReference type="EMBL" id="BAC91883.1"/>
    </source>
</evidence>
<sequence>MPIDPVLFGQWRSQMEAWQTSQPLRFEVGVRRVERCLRPGGRTPGLVAQLQEDYTLLQIAWMVAEAARRQL</sequence>
<name>Q7NED8_GLOVI</name>
<dbReference type="AlphaFoldDB" id="Q7NED8"/>
<reference evidence="1 2" key="1">
    <citation type="journal article" date="2003" name="DNA Res.">
        <title>Complete genome structure of Gloeobacter violaceus PCC 7421, a cyanobacterium that lacks thylakoids.</title>
        <authorList>
            <person name="Nakamura Y."/>
            <person name="Kaneko T."/>
            <person name="Sato S."/>
            <person name="Mimuro M."/>
            <person name="Miyashita H."/>
            <person name="Tsuchiya T."/>
            <person name="Sasamoto S."/>
            <person name="Watanabe A."/>
            <person name="Kawashima K."/>
            <person name="Kishida Y."/>
            <person name="Kiyokawa C."/>
            <person name="Kohara M."/>
            <person name="Matsumoto M."/>
            <person name="Matsuno A."/>
            <person name="Nakazaki N."/>
            <person name="Shimpo S."/>
            <person name="Takeuchi C."/>
            <person name="Yamada M."/>
            <person name="Tabata S."/>
        </authorList>
    </citation>
    <scope>NUCLEOTIDE SEQUENCE [LARGE SCALE GENOMIC DNA]</scope>
    <source>
        <strain evidence="2">ATCC 29082 / PCC 7421</strain>
    </source>
</reference>
<reference evidence="1 2" key="2">
    <citation type="journal article" date="2003" name="DNA Res.">
        <title>Complete genome structure of Gloeobacter violaceus PCC 7421, a cyanobacterium that lacks thylakoids (supplement).</title>
        <authorList>
            <person name="Nakamura Y."/>
            <person name="Kaneko T."/>
            <person name="Sato S."/>
            <person name="Mimuro M."/>
            <person name="Miyashita H."/>
            <person name="Tsuchiya T."/>
            <person name="Sasamoto S."/>
            <person name="Watanabe A."/>
            <person name="Kawashima K."/>
            <person name="Kishida Y."/>
            <person name="Kiyokawa C."/>
            <person name="Kohara M."/>
            <person name="Matsumoto M."/>
            <person name="Matsuno A."/>
            <person name="Nakazaki N."/>
            <person name="Shimpo S."/>
            <person name="Takeuchi C."/>
            <person name="Yamada M."/>
            <person name="Tabata S."/>
        </authorList>
    </citation>
    <scope>NUCLEOTIDE SEQUENCE [LARGE SCALE GENOMIC DNA]</scope>
    <source>
        <strain evidence="2">ATCC 29082 / PCC 7421</strain>
    </source>
</reference>
<proteinExistence type="predicted"/>
<dbReference type="KEGG" id="gvi:gsl3942"/>